<reference evidence="13 14" key="1">
    <citation type="submission" date="2018-06" db="EMBL/GenBank/DDBJ databases">
        <authorList>
            <consortium name="Pathogen Informatics"/>
            <person name="Doyle S."/>
        </authorList>
    </citation>
    <scope>NUCLEOTIDE SEQUENCE [LARGE SCALE GENOMIC DNA]</scope>
    <source>
        <strain evidence="14">NCTC 10815</strain>
    </source>
</reference>
<dbReference type="NCBIfam" id="TIGR00831">
    <property type="entry name" value="a_cpa1"/>
    <property type="match status" value="1"/>
</dbReference>
<keyword evidence="7 10" id="KW-0406">Ion transport</keyword>
<comment type="caution">
    <text evidence="10">Lacks conserved residue(s) required for the propagation of feature annotation.</text>
</comment>
<name>A0A378MGN6_LISGR</name>
<evidence type="ECO:0000256" key="3">
    <source>
        <dbReference type="ARBA" id="ARBA00022475"/>
    </source>
</evidence>
<keyword evidence="3 10" id="KW-1003">Cell membrane</keyword>
<feature type="transmembrane region" description="Helical" evidence="10">
    <location>
        <begin position="311"/>
        <end position="335"/>
    </location>
</feature>
<keyword evidence="9 10" id="KW-0739">Sodium transport</keyword>
<proteinExistence type="inferred from homology"/>
<evidence type="ECO:0000256" key="1">
    <source>
        <dbReference type="ARBA" id="ARBA00004651"/>
    </source>
</evidence>
<comment type="function">
    <text evidence="10">Na(+)/H(+) antiporter that extrudes sodium in exchange for external protons.</text>
</comment>
<evidence type="ECO:0000256" key="5">
    <source>
        <dbReference type="ARBA" id="ARBA00022989"/>
    </source>
</evidence>
<feature type="domain" description="Cation/H+ exchanger transmembrane" evidence="12">
    <location>
        <begin position="11"/>
        <end position="415"/>
    </location>
</feature>
<keyword evidence="2 10" id="KW-0813">Transport</keyword>
<dbReference type="PANTHER" id="PTHR10110">
    <property type="entry name" value="SODIUM/HYDROGEN EXCHANGER"/>
    <property type="match status" value="1"/>
</dbReference>
<accession>A0A378MGN6</accession>
<dbReference type="OrthoDB" id="9809206at2"/>
<evidence type="ECO:0000256" key="7">
    <source>
        <dbReference type="ARBA" id="ARBA00023065"/>
    </source>
</evidence>
<feature type="transmembrane region" description="Helical" evidence="10">
    <location>
        <begin position="274"/>
        <end position="291"/>
    </location>
</feature>
<dbReference type="Gene3D" id="6.10.140.1330">
    <property type="match status" value="1"/>
</dbReference>
<dbReference type="InterPro" id="IPR006153">
    <property type="entry name" value="Cation/H_exchanger_TM"/>
</dbReference>
<feature type="coiled-coil region" evidence="11">
    <location>
        <begin position="458"/>
        <end position="485"/>
    </location>
</feature>
<feature type="transmembrane region" description="Helical" evidence="10">
    <location>
        <begin position="32"/>
        <end position="62"/>
    </location>
</feature>
<feature type="transmembrane region" description="Helical" evidence="10">
    <location>
        <begin position="391"/>
        <end position="415"/>
    </location>
</feature>
<evidence type="ECO:0000256" key="9">
    <source>
        <dbReference type="ARBA" id="ARBA00023201"/>
    </source>
</evidence>
<keyword evidence="10" id="KW-0050">Antiport</keyword>
<dbReference type="GO" id="GO:0051453">
    <property type="term" value="P:regulation of intracellular pH"/>
    <property type="evidence" value="ECO:0007669"/>
    <property type="project" value="TreeGrafter"/>
</dbReference>
<keyword evidence="11" id="KW-0175">Coiled coil</keyword>
<dbReference type="RefSeq" id="WP_003758100.1">
    <property type="nucleotide sequence ID" value="NZ_CABKNG010000002.1"/>
</dbReference>
<feature type="transmembrane region" description="Helical" evidence="10">
    <location>
        <begin position="356"/>
        <end position="379"/>
    </location>
</feature>
<feature type="transmembrane region" description="Helical" evidence="10">
    <location>
        <begin position="83"/>
        <end position="107"/>
    </location>
</feature>
<keyword evidence="8 10" id="KW-0472">Membrane</keyword>
<evidence type="ECO:0000256" key="6">
    <source>
        <dbReference type="ARBA" id="ARBA00023053"/>
    </source>
</evidence>
<sequence length="682" mass="77321">MEIFLYVLLLLVAIFISNLINRFVPFVSVPLIQIGLGVLIALFPLSLNLKLNPELFLVMFIAPLLYNDGRRTDKQALWHLRSAILVLALGLVFITVLVIGYFVHWMIPTIPLAAAFALAAALAPTDAVAVSSLSGRINLPKRIMHLLEGEALMNDASGLVAFQFAIAAMVTGAFSLFNASYSFVIIAIGGILVGIVITYLKIKIIKWVRSLGMEDVTFHMLIQILTPFLIYLAAEELHVSGILAVVAAGIMDSMQRKKTDPQLVRLNMVSQSTWSVILFVLNGLVFLILGTQLPSIMQAVWNDSGISNLQVFTYIILITVALILLRFIWVYSFWLANWRKKQLGGQNVGKPRIRSAILTSLSGVRGAVTLASSLSIPFVLADGSAFPQRALIISIASGVILCSLLIATFILPLLAKSDDKTADDRVERAIRIKILRNVIRELHEQITPENKAATEIVVEDYRRRIYDLQQNNTSLNRRVSKEERDKRLELIDWQRENTQRMTDNGEISAAVSYRYQHYLNLLAGALKNRFRFRVKTTLKFLKRILRFILHPKNWQETKSKAKNLKSEQEGIFQEIQRVRVSNEELVVQRLKDELKPENESWLAPLITEHIIALKRANSERKPFTTRGKFEQKKREVQQAGFQAERDEIQQFYEAGKMSRDLVRELRQNINMLETYLSEEELA</sequence>
<evidence type="ECO:0000256" key="8">
    <source>
        <dbReference type="ARBA" id="ARBA00023136"/>
    </source>
</evidence>
<feature type="transmembrane region" description="Helical" evidence="10">
    <location>
        <begin position="113"/>
        <end position="135"/>
    </location>
</feature>
<protein>
    <submittedName>
        <fullName evidence="13">Sodium, potassium, lithium and rubidium/H(+) antiporter</fullName>
    </submittedName>
</protein>
<feature type="transmembrane region" description="Helical" evidence="10">
    <location>
        <begin position="156"/>
        <end position="177"/>
    </location>
</feature>
<dbReference type="Proteomes" id="UP000254879">
    <property type="component" value="Unassembled WGS sequence"/>
</dbReference>
<dbReference type="InterPro" id="IPR018422">
    <property type="entry name" value="Cation/H_exchanger_CPA1"/>
</dbReference>
<gene>
    <name evidence="13" type="primary">nhaK_2</name>
    <name evidence="13" type="ORF">NCTC10815_02820</name>
</gene>
<dbReference type="Pfam" id="PF00999">
    <property type="entry name" value="Na_H_Exchanger"/>
    <property type="match status" value="1"/>
</dbReference>
<evidence type="ECO:0000256" key="4">
    <source>
        <dbReference type="ARBA" id="ARBA00022692"/>
    </source>
</evidence>
<evidence type="ECO:0000256" key="10">
    <source>
        <dbReference type="RuleBase" id="RU366002"/>
    </source>
</evidence>
<keyword evidence="6 10" id="KW-0915">Sodium</keyword>
<dbReference type="AlphaFoldDB" id="A0A378MGN6"/>
<comment type="subcellular location">
    <subcellularLocation>
        <location evidence="1 10">Cell membrane</location>
        <topology evidence="1 10">Multi-pass membrane protein</topology>
    </subcellularLocation>
</comment>
<evidence type="ECO:0000259" key="12">
    <source>
        <dbReference type="Pfam" id="PF00999"/>
    </source>
</evidence>
<dbReference type="EMBL" id="UGPG01000001">
    <property type="protein sequence ID" value="STY45441.1"/>
    <property type="molecule type" value="Genomic_DNA"/>
</dbReference>
<dbReference type="InterPro" id="IPR004705">
    <property type="entry name" value="Cation/H_exchanger_CPA1_bac"/>
</dbReference>
<dbReference type="GO" id="GO:0098719">
    <property type="term" value="P:sodium ion import across plasma membrane"/>
    <property type="evidence" value="ECO:0007669"/>
    <property type="project" value="TreeGrafter"/>
</dbReference>
<dbReference type="GO" id="GO:0015386">
    <property type="term" value="F:potassium:proton antiporter activity"/>
    <property type="evidence" value="ECO:0007669"/>
    <property type="project" value="TreeGrafter"/>
</dbReference>
<evidence type="ECO:0000256" key="11">
    <source>
        <dbReference type="SAM" id="Coils"/>
    </source>
</evidence>
<keyword evidence="5 10" id="KW-1133">Transmembrane helix</keyword>
<organism evidence="13 14">
    <name type="scientific">Listeria grayi</name>
    <name type="common">Listeria murrayi</name>
    <dbReference type="NCBI Taxonomy" id="1641"/>
    <lineage>
        <taxon>Bacteria</taxon>
        <taxon>Bacillati</taxon>
        <taxon>Bacillota</taxon>
        <taxon>Bacilli</taxon>
        <taxon>Bacillales</taxon>
        <taxon>Listeriaceae</taxon>
        <taxon>Listeria</taxon>
    </lineage>
</organism>
<keyword evidence="4 10" id="KW-0812">Transmembrane</keyword>
<dbReference type="PANTHER" id="PTHR10110:SF86">
    <property type="entry name" value="SODIUM_HYDROGEN EXCHANGER 7"/>
    <property type="match status" value="1"/>
</dbReference>
<comment type="similarity">
    <text evidence="10">Belongs to the monovalent cation:proton antiporter 1 (CPA1) transporter (TC 2.A.36) family.</text>
</comment>
<evidence type="ECO:0000313" key="14">
    <source>
        <dbReference type="Proteomes" id="UP000254879"/>
    </source>
</evidence>
<feature type="transmembrane region" description="Helical" evidence="10">
    <location>
        <begin position="183"/>
        <end position="200"/>
    </location>
</feature>
<dbReference type="GO" id="GO:0005886">
    <property type="term" value="C:plasma membrane"/>
    <property type="evidence" value="ECO:0007669"/>
    <property type="project" value="UniProtKB-SubCell"/>
</dbReference>
<feature type="transmembrane region" description="Helical" evidence="10">
    <location>
        <begin position="237"/>
        <end position="254"/>
    </location>
</feature>
<dbReference type="GO" id="GO:0015385">
    <property type="term" value="F:sodium:proton antiporter activity"/>
    <property type="evidence" value="ECO:0007669"/>
    <property type="project" value="InterPro"/>
</dbReference>
<evidence type="ECO:0000313" key="13">
    <source>
        <dbReference type="EMBL" id="STY45441.1"/>
    </source>
</evidence>
<evidence type="ECO:0000256" key="2">
    <source>
        <dbReference type="ARBA" id="ARBA00022448"/>
    </source>
</evidence>